<proteinExistence type="predicted"/>
<gene>
    <name evidence="1" type="ORF">YEW_EH18250</name>
</gene>
<dbReference type="EMBL" id="FR718733">
    <property type="protein sequence ID" value="CBX73583.1"/>
    <property type="molecule type" value="Genomic_DNA"/>
</dbReference>
<name>F4N675_YEREN</name>
<protein>
    <submittedName>
        <fullName evidence="1">Uncharacterized protein</fullName>
    </submittedName>
</protein>
<evidence type="ECO:0000313" key="1">
    <source>
        <dbReference type="EMBL" id="CBX73583.1"/>
    </source>
</evidence>
<accession>F4N675</accession>
<sequence>MKCQQQESQQRPRVDNTKNSYLVHDPCAASIGIDIPVY</sequence>
<reference evidence="1" key="1">
    <citation type="journal article" date="2011" name="BMC Genomics">
        <title>Shotgun sequencing of Yersinia enterocolitica strain W22703 (biotype 2, serotype O:9): genomic evidence for oscillation between invertebrates and mammals.</title>
        <authorList>
            <person name="Fuchs T.M."/>
            <person name="Brandt K."/>
            <person name="Starke M."/>
            <person name="Rattei T."/>
        </authorList>
    </citation>
    <scope>NUCLEOTIDE SEQUENCE</scope>
</reference>
<dbReference type="AlphaFoldDB" id="F4N675"/>
<organism evidence="1">
    <name type="scientific">Yersinia enterocolitica W22703</name>
    <dbReference type="NCBI Taxonomy" id="913028"/>
    <lineage>
        <taxon>Bacteria</taxon>
        <taxon>Pseudomonadati</taxon>
        <taxon>Pseudomonadota</taxon>
        <taxon>Gammaproteobacteria</taxon>
        <taxon>Enterobacterales</taxon>
        <taxon>Yersiniaceae</taxon>
        <taxon>Yersinia</taxon>
    </lineage>
</organism>